<feature type="transmembrane region" description="Helical" evidence="1">
    <location>
        <begin position="38"/>
        <end position="58"/>
    </location>
</feature>
<keyword evidence="1" id="KW-0812">Transmembrane</keyword>
<dbReference type="KEGG" id="cbae:COR50_15765"/>
<proteinExistence type="predicted"/>
<keyword evidence="3" id="KW-1185">Reference proteome</keyword>
<dbReference type="AlphaFoldDB" id="A0A291QWU4"/>
<accession>A0A291QWU4</accession>
<sequence length="62" mass="7156">MNTQTLYGYLFLLAGVFQLVTAFLVYRGNPHYILKLAGRKVGVIVYLVLAILLFYLAYRNLR</sequence>
<name>A0A291QWU4_9BACT</name>
<gene>
    <name evidence="2" type="ORF">COR50_15765</name>
</gene>
<dbReference type="Proteomes" id="UP000220133">
    <property type="component" value="Chromosome"/>
</dbReference>
<evidence type="ECO:0000256" key="1">
    <source>
        <dbReference type="SAM" id="Phobius"/>
    </source>
</evidence>
<dbReference type="EMBL" id="CP023777">
    <property type="protein sequence ID" value="ATL48499.1"/>
    <property type="molecule type" value="Genomic_DNA"/>
</dbReference>
<reference evidence="2 3" key="1">
    <citation type="submission" date="2017-10" db="EMBL/GenBank/DDBJ databases">
        <title>Paenichitinophaga pekingensis gen. nov., sp. nov., isolated from activated sludge.</title>
        <authorList>
            <person name="Jin D."/>
            <person name="Kong X."/>
            <person name="Deng Y."/>
            <person name="Bai Z."/>
        </authorList>
    </citation>
    <scope>NUCLEOTIDE SEQUENCE [LARGE SCALE GENOMIC DNA]</scope>
    <source>
        <strain evidence="2 3">13</strain>
    </source>
</reference>
<evidence type="ECO:0000313" key="3">
    <source>
        <dbReference type="Proteomes" id="UP000220133"/>
    </source>
</evidence>
<keyword evidence="1" id="KW-0472">Membrane</keyword>
<feature type="transmembrane region" description="Helical" evidence="1">
    <location>
        <begin position="6"/>
        <end position="26"/>
    </location>
</feature>
<keyword evidence="1" id="KW-1133">Transmembrane helix</keyword>
<organism evidence="2 3">
    <name type="scientific">Chitinophaga caeni</name>
    <dbReference type="NCBI Taxonomy" id="2029983"/>
    <lineage>
        <taxon>Bacteria</taxon>
        <taxon>Pseudomonadati</taxon>
        <taxon>Bacteroidota</taxon>
        <taxon>Chitinophagia</taxon>
        <taxon>Chitinophagales</taxon>
        <taxon>Chitinophagaceae</taxon>
        <taxon>Chitinophaga</taxon>
    </lineage>
</organism>
<protein>
    <submittedName>
        <fullName evidence="2">Uncharacterized protein</fullName>
    </submittedName>
</protein>
<evidence type="ECO:0000313" key="2">
    <source>
        <dbReference type="EMBL" id="ATL48499.1"/>
    </source>
</evidence>